<gene>
    <name evidence="2" type="ORF">Sradi_0358100</name>
</gene>
<evidence type="ECO:0000313" key="2">
    <source>
        <dbReference type="EMBL" id="KAL0436502.1"/>
    </source>
</evidence>
<comment type="caution">
    <text evidence="2">The sequence shown here is derived from an EMBL/GenBank/DDBJ whole genome shotgun (WGS) entry which is preliminary data.</text>
</comment>
<keyword evidence="1" id="KW-0812">Transmembrane</keyword>
<dbReference type="PANTHER" id="PTHR34189">
    <property type="entry name" value="TRANSMEMBRANE PROTEIN"/>
    <property type="match status" value="1"/>
</dbReference>
<reference evidence="2" key="2">
    <citation type="journal article" date="2024" name="Plant">
        <title>Genomic evolution and insights into agronomic trait innovations of Sesamum species.</title>
        <authorList>
            <person name="Miao H."/>
            <person name="Wang L."/>
            <person name="Qu L."/>
            <person name="Liu H."/>
            <person name="Sun Y."/>
            <person name="Le M."/>
            <person name="Wang Q."/>
            <person name="Wei S."/>
            <person name="Zheng Y."/>
            <person name="Lin W."/>
            <person name="Duan Y."/>
            <person name="Cao H."/>
            <person name="Xiong S."/>
            <person name="Wang X."/>
            <person name="Wei L."/>
            <person name="Li C."/>
            <person name="Ma Q."/>
            <person name="Ju M."/>
            <person name="Zhao R."/>
            <person name="Li G."/>
            <person name="Mu C."/>
            <person name="Tian Q."/>
            <person name="Mei H."/>
            <person name="Zhang T."/>
            <person name="Gao T."/>
            <person name="Zhang H."/>
        </authorList>
    </citation>
    <scope>NUCLEOTIDE SEQUENCE</scope>
    <source>
        <strain evidence="2">G02</strain>
    </source>
</reference>
<organism evidence="2">
    <name type="scientific">Sesamum radiatum</name>
    <name type="common">Black benniseed</name>
    <dbReference type="NCBI Taxonomy" id="300843"/>
    <lineage>
        <taxon>Eukaryota</taxon>
        <taxon>Viridiplantae</taxon>
        <taxon>Streptophyta</taxon>
        <taxon>Embryophyta</taxon>
        <taxon>Tracheophyta</taxon>
        <taxon>Spermatophyta</taxon>
        <taxon>Magnoliopsida</taxon>
        <taxon>eudicotyledons</taxon>
        <taxon>Gunneridae</taxon>
        <taxon>Pentapetalae</taxon>
        <taxon>asterids</taxon>
        <taxon>lamiids</taxon>
        <taxon>Lamiales</taxon>
        <taxon>Pedaliaceae</taxon>
        <taxon>Sesamum</taxon>
    </lineage>
</organism>
<keyword evidence="1" id="KW-0472">Membrane</keyword>
<dbReference type="EMBL" id="JACGWJ010000002">
    <property type="protein sequence ID" value="KAL0436502.1"/>
    <property type="molecule type" value="Genomic_DNA"/>
</dbReference>
<name>A0AAW2W8J1_SESRA</name>
<evidence type="ECO:0000256" key="1">
    <source>
        <dbReference type="SAM" id="Phobius"/>
    </source>
</evidence>
<sequence>MFFQRRRARRGPILPLYNKENLGLRSSEIAVHFIPIIVLFCLLILWWFSHPVKLEMKNGRLAATYQIAVQDKPSSPTDEVLTVPPYPWISEVQMTNNDSTEESARTEGETV</sequence>
<protein>
    <submittedName>
        <fullName evidence="2">Uncharacterized protein</fullName>
    </submittedName>
</protein>
<keyword evidence="1" id="KW-1133">Transmembrane helix</keyword>
<reference evidence="2" key="1">
    <citation type="submission" date="2020-06" db="EMBL/GenBank/DDBJ databases">
        <authorList>
            <person name="Li T."/>
            <person name="Hu X."/>
            <person name="Zhang T."/>
            <person name="Song X."/>
            <person name="Zhang H."/>
            <person name="Dai N."/>
            <person name="Sheng W."/>
            <person name="Hou X."/>
            <person name="Wei L."/>
        </authorList>
    </citation>
    <scope>NUCLEOTIDE SEQUENCE</scope>
    <source>
        <strain evidence="2">G02</strain>
        <tissue evidence="2">Leaf</tissue>
    </source>
</reference>
<feature type="transmembrane region" description="Helical" evidence="1">
    <location>
        <begin position="29"/>
        <end position="48"/>
    </location>
</feature>
<accession>A0AAW2W8J1</accession>
<dbReference type="AlphaFoldDB" id="A0AAW2W8J1"/>
<proteinExistence type="predicted"/>
<dbReference type="PANTHER" id="PTHR34189:SF13">
    <property type="entry name" value="TRANSMEMBRANE PROTEIN"/>
    <property type="match status" value="1"/>
</dbReference>